<dbReference type="NCBIfam" id="NF002122">
    <property type="entry name" value="PRK00962.1"/>
    <property type="match status" value="1"/>
</dbReference>
<dbReference type="GeneID" id="64820078"/>
<gene>
    <name evidence="2" type="ORF">HYG87_04895</name>
</gene>
<reference evidence="2" key="1">
    <citation type="submission" date="2020-07" db="EMBL/GenBank/DDBJ databases">
        <title>Methanobacterium. sp. MethCan genome.</title>
        <authorList>
            <person name="Postec A."/>
            <person name="Quemeneur M."/>
        </authorList>
    </citation>
    <scope>NUCLEOTIDE SEQUENCE</scope>
    <source>
        <strain evidence="2">MethCAN</strain>
    </source>
</reference>
<evidence type="ECO:0000313" key="3">
    <source>
        <dbReference type="Proteomes" id="UP000681041"/>
    </source>
</evidence>
<organism evidence="2 3">
    <name type="scientific">Methanobacterium alkalithermotolerans</name>
    <dbReference type="NCBI Taxonomy" id="2731220"/>
    <lineage>
        <taxon>Archaea</taxon>
        <taxon>Methanobacteriati</taxon>
        <taxon>Methanobacteriota</taxon>
        <taxon>Methanomada group</taxon>
        <taxon>Methanobacteria</taxon>
        <taxon>Methanobacteriales</taxon>
        <taxon>Methanobacteriaceae</taxon>
        <taxon>Methanobacterium</taxon>
    </lineage>
</organism>
<proteinExistence type="inferred from homology"/>
<dbReference type="Proteomes" id="UP000681041">
    <property type="component" value="Chromosome"/>
</dbReference>
<dbReference type="EMBL" id="CP058560">
    <property type="protein sequence ID" value="QUH23154.1"/>
    <property type="molecule type" value="Genomic_DNA"/>
</dbReference>
<dbReference type="OrthoDB" id="59686at2157"/>
<name>A0A8T8K3Y0_9EURY</name>
<comment type="similarity">
    <text evidence="1">Belongs to the UPF0254 family.</text>
</comment>
<sequence length="181" mass="19845">MTSKSPIKISCAECFTHGKIAREIHSFARGYPSQYHWNIKPSQIKISLVGGVFAPTINSVESLLKIKPLDPVLNLDGIKVYKEKEDLKMATMMAQAVLKISNSDIGIGTSAGIGKGGISVCNDKIILSCTSEIHADLRNSPVNLILERQKSGIEKALFLLENLINGTIDSLYSENIIIRYK</sequence>
<dbReference type="RefSeq" id="WP_211534101.1">
    <property type="nucleotide sequence ID" value="NZ_CP058560.1"/>
</dbReference>
<accession>A0A8T8K3Y0</accession>
<dbReference type="KEGG" id="meme:HYG87_04895"/>
<protein>
    <recommendedName>
        <fullName evidence="1">UPF0254 protein HYG87_04895</fullName>
    </recommendedName>
</protein>
<dbReference type="InterPro" id="IPR009625">
    <property type="entry name" value="HcgF"/>
</dbReference>
<evidence type="ECO:0000313" key="2">
    <source>
        <dbReference type="EMBL" id="QUH23154.1"/>
    </source>
</evidence>
<keyword evidence="3" id="KW-1185">Reference proteome</keyword>
<dbReference type="Pfam" id="PF06787">
    <property type="entry name" value="HcgF"/>
    <property type="match status" value="1"/>
</dbReference>
<dbReference type="HAMAP" id="MF_00673">
    <property type="entry name" value="UPF0254"/>
    <property type="match status" value="1"/>
</dbReference>
<evidence type="ECO:0000256" key="1">
    <source>
        <dbReference type="HAMAP-Rule" id="MF_00673"/>
    </source>
</evidence>
<dbReference type="AlphaFoldDB" id="A0A8T8K3Y0"/>